<dbReference type="InterPro" id="IPR054549">
    <property type="entry name" value="UVB_sens_RUS_dom"/>
</dbReference>
<dbReference type="AlphaFoldDB" id="A0A1X6MMH9"/>
<keyword evidence="3 6" id="KW-0812">Transmembrane</keyword>
<dbReference type="InterPro" id="IPR006968">
    <property type="entry name" value="RUS_fam"/>
</dbReference>
<sequence length="508" mass="56163">MYGHILRPYRRLVSPAFTLRTASLRSRSYQTSQSKKQFAADSTHIDTSLNAKPRPFAIERVGGRECHVSWSEEGITKEWRELAAPTIRDGQTQAASTIGSVTGRLTSWLRQMFLPTNYPQSVHRSYAPFHILQFFETTFGTVVSVLCNQALLTSVGVSAEGSVFGAVAVQWIIKDGAGEIAKLFFIRHCAAFFDSHPKSFTLAGESLVALGSGLQIATLLVPPTPGYFLLCAAGGNVFKLVGYAIWFTTHIKWVRYFAAQGNMGDVAAKDESQTSIAQLVGYAAGIGLLSVSHAPAYLYALYTLLTPAHLMMTALMMRVATFEVLTMPRLGLLARAYAGEDGAVGVRSLREVERADETGVFGEYYKRKEDRLVELAPRVSEVVGRDVGADSARWELCTRVFQDEKYVLYPVAPPTQRIAVFFHPDAASDDMLRAVMHAARLRMLLGDGSSVEDTPALRPALADSLSWTRAHFDAFKHELEDKGWRTDEIAFADRGHRLLWGKEADRDP</sequence>
<dbReference type="Proteomes" id="UP000194127">
    <property type="component" value="Unassembled WGS sequence"/>
</dbReference>
<evidence type="ECO:0000259" key="7">
    <source>
        <dbReference type="Pfam" id="PF04884"/>
    </source>
</evidence>
<dbReference type="PANTHER" id="PTHR12770">
    <property type="entry name" value="RUS1 FAMILY PROTEIN C16ORF58"/>
    <property type="match status" value="1"/>
</dbReference>
<gene>
    <name evidence="9" type="ORF">POSPLADRAFT_1185622</name>
</gene>
<evidence type="ECO:0008006" key="11">
    <source>
        <dbReference type="Google" id="ProtNLM"/>
    </source>
</evidence>
<protein>
    <recommendedName>
        <fullName evidence="11">DUF647-domain-containing protein</fullName>
    </recommendedName>
</protein>
<dbReference type="GeneID" id="36334112"/>
<feature type="transmembrane region" description="Helical" evidence="6">
    <location>
        <begin position="227"/>
        <end position="247"/>
    </location>
</feature>
<dbReference type="EMBL" id="KZ110607">
    <property type="protein sequence ID" value="OSX57641.1"/>
    <property type="molecule type" value="Genomic_DNA"/>
</dbReference>
<evidence type="ECO:0000313" key="9">
    <source>
        <dbReference type="EMBL" id="OSX57641.1"/>
    </source>
</evidence>
<accession>A0A1X6MMH9</accession>
<feature type="domain" description="Protein root UVB sensitive/RUS" evidence="7">
    <location>
        <begin position="104"/>
        <end position="338"/>
    </location>
</feature>
<feature type="domain" description="Root UVB sensitive protein C-terminal" evidence="8">
    <location>
        <begin position="404"/>
        <end position="488"/>
    </location>
</feature>
<dbReference type="GO" id="GO:0016020">
    <property type="term" value="C:membrane"/>
    <property type="evidence" value="ECO:0007669"/>
    <property type="project" value="UniProtKB-SubCell"/>
</dbReference>
<feature type="transmembrane region" description="Helical" evidence="6">
    <location>
        <begin position="279"/>
        <end position="302"/>
    </location>
</feature>
<proteinExistence type="inferred from homology"/>
<evidence type="ECO:0000256" key="2">
    <source>
        <dbReference type="ARBA" id="ARBA00007558"/>
    </source>
</evidence>
<keyword evidence="5 6" id="KW-0472">Membrane</keyword>
<keyword evidence="4 6" id="KW-1133">Transmembrane helix</keyword>
<dbReference type="RefSeq" id="XP_024334435.1">
    <property type="nucleotide sequence ID" value="XM_024489163.1"/>
</dbReference>
<evidence type="ECO:0000256" key="4">
    <source>
        <dbReference type="ARBA" id="ARBA00022989"/>
    </source>
</evidence>
<keyword evidence="10" id="KW-1185">Reference proteome</keyword>
<evidence type="ECO:0000259" key="8">
    <source>
        <dbReference type="Pfam" id="PF24160"/>
    </source>
</evidence>
<dbReference type="PANTHER" id="PTHR12770:SF31">
    <property type="entry name" value="RUS FAMILY MEMBER 1"/>
    <property type="match status" value="1"/>
</dbReference>
<reference evidence="9 10" key="1">
    <citation type="submission" date="2017-04" db="EMBL/GenBank/DDBJ databases">
        <title>Genome Sequence of the Model Brown-Rot Fungus Postia placenta SB12.</title>
        <authorList>
            <consortium name="DOE Joint Genome Institute"/>
            <person name="Gaskell J."/>
            <person name="Kersten P."/>
            <person name="Larrondo L.F."/>
            <person name="Canessa P."/>
            <person name="Martinez D."/>
            <person name="Hibbett D."/>
            <person name="Schmoll M."/>
            <person name="Kubicek C.P."/>
            <person name="Martinez A.T."/>
            <person name="Yadav J."/>
            <person name="Master E."/>
            <person name="Magnuson J.K."/>
            <person name="James T."/>
            <person name="Yaver D."/>
            <person name="Berka R."/>
            <person name="Labutti K."/>
            <person name="Lipzen A."/>
            <person name="Aerts A."/>
            <person name="Barry K."/>
            <person name="Henrissat B."/>
            <person name="Blanchette R."/>
            <person name="Grigoriev I."/>
            <person name="Cullen D."/>
        </authorList>
    </citation>
    <scope>NUCLEOTIDE SEQUENCE [LARGE SCALE GENOMIC DNA]</scope>
    <source>
        <strain evidence="9 10">MAD-698-R-SB12</strain>
    </source>
</reference>
<evidence type="ECO:0000256" key="3">
    <source>
        <dbReference type="ARBA" id="ARBA00022692"/>
    </source>
</evidence>
<dbReference type="Pfam" id="PF04884">
    <property type="entry name" value="UVB_sens_prot"/>
    <property type="match status" value="1"/>
</dbReference>
<name>A0A1X6MMH9_9APHY</name>
<comment type="similarity">
    <text evidence="2">Belongs to the RUS1 family.</text>
</comment>
<evidence type="ECO:0000256" key="6">
    <source>
        <dbReference type="SAM" id="Phobius"/>
    </source>
</evidence>
<dbReference type="Pfam" id="PF24160">
    <property type="entry name" value="UVB_sens_C"/>
    <property type="match status" value="1"/>
</dbReference>
<evidence type="ECO:0000256" key="5">
    <source>
        <dbReference type="ARBA" id="ARBA00023136"/>
    </source>
</evidence>
<evidence type="ECO:0000256" key="1">
    <source>
        <dbReference type="ARBA" id="ARBA00004370"/>
    </source>
</evidence>
<organism evidence="9 10">
    <name type="scientific">Postia placenta MAD-698-R-SB12</name>
    <dbReference type="NCBI Taxonomy" id="670580"/>
    <lineage>
        <taxon>Eukaryota</taxon>
        <taxon>Fungi</taxon>
        <taxon>Dikarya</taxon>
        <taxon>Basidiomycota</taxon>
        <taxon>Agaricomycotina</taxon>
        <taxon>Agaricomycetes</taxon>
        <taxon>Polyporales</taxon>
        <taxon>Adustoporiaceae</taxon>
        <taxon>Rhodonia</taxon>
    </lineage>
</organism>
<evidence type="ECO:0000313" key="10">
    <source>
        <dbReference type="Proteomes" id="UP000194127"/>
    </source>
</evidence>
<dbReference type="InterPro" id="IPR055412">
    <property type="entry name" value="UVB_sens_C"/>
</dbReference>
<comment type="subcellular location">
    <subcellularLocation>
        <location evidence="1">Membrane</location>
    </subcellularLocation>
</comment>
<dbReference type="OrthoDB" id="19606at2759"/>